<dbReference type="Gene3D" id="3.20.20.70">
    <property type="entry name" value="Aldolase class I"/>
    <property type="match status" value="1"/>
</dbReference>
<keyword evidence="6 7" id="KW-0560">Oxidoreductase</keyword>
<sequence>MTDFEIHFAPLQGYTDCVYRKVHAAIFGGVDTYYTPFLRVENGGVRSKDLRDIVRSDNSPHNVIPQLIASNPDELSYLTDLVLKEGYNRVDINMGCPFPKQTRLKRGARLLAFPEDAARLLACIKNYPSVSFSVKLRHGWDDCSQFEEILAVLNDLPLTHVTLHPRLGIQQYKGQADKDVFARFYSLCRIPLYYNGDIGSVAEINELKERFPNLAGVMLGRGLLAYPWLASEWKQGEILPVNERRTKLIGFHERLLDAYTSRLEGGEHQLLSKMQTLWDYLLPDADKKLRKKVLKSTTLPQYLQAVSALFATY</sequence>
<organism evidence="11 12">
    <name type="scientific">Parabacteroides chartae</name>
    <dbReference type="NCBI Taxonomy" id="1037355"/>
    <lineage>
        <taxon>Bacteria</taxon>
        <taxon>Pseudomonadati</taxon>
        <taxon>Bacteroidota</taxon>
        <taxon>Bacteroidia</taxon>
        <taxon>Bacteroidales</taxon>
        <taxon>Tannerellaceae</taxon>
        <taxon>Parabacteroides</taxon>
    </lineage>
</organism>
<evidence type="ECO:0000256" key="8">
    <source>
        <dbReference type="PIRSR" id="PIRSR006621-1"/>
    </source>
</evidence>
<dbReference type="GO" id="GO:0017150">
    <property type="term" value="F:tRNA dihydrouridine synthase activity"/>
    <property type="evidence" value="ECO:0007669"/>
    <property type="project" value="InterPro"/>
</dbReference>
<evidence type="ECO:0000256" key="9">
    <source>
        <dbReference type="PIRSR" id="PIRSR006621-2"/>
    </source>
</evidence>
<comment type="cofactor">
    <cofactor evidence="1 7 9">
        <name>FMN</name>
        <dbReference type="ChEBI" id="CHEBI:58210"/>
    </cofactor>
</comment>
<dbReference type="Pfam" id="PF01207">
    <property type="entry name" value="Dus"/>
    <property type="match status" value="1"/>
</dbReference>
<feature type="active site" description="Proton donor" evidence="8">
    <location>
        <position position="96"/>
    </location>
</feature>
<evidence type="ECO:0000256" key="1">
    <source>
        <dbReference type="ARBA" id="ARBA00001917"/>
    </source>
</evidence>
<keyword evidence="3 7" id="KW-0288">FMN</keyword>
<dbReference type="InterPro" id="IPR035587">
    <property type="entry name" value="DUS-like_FMN-bd"/>
</dbReference>
<gene>
    <name evidence="11" type="ORF">SAMN05660349_01581</name>
</gene>
<dbReference type="PANTHER" id="PTHR45846:SF1">
    <property type="entry name" value="TRNA-DIHYDROURIDINE(47) SYNTHASE [NAD(P)(+)]-LIKE"/>
    <property type="match status" value="1"/>
</dbReference>
<name>A0A1T5BYV1_9BACT</name>
<feature type="binding site" evidence="9">
    <location>
        <position position="164"/>
    </location>
    <ligand>
        <name>FMN</name>
        <dbReference type="ChEBI" id="CHEBI:58210"/>
    </ligand>
</feature>
<evidence type="ECO:0000313" key="11">
    <source>
        <dbReference type="EMBL" id="SKB52306.1"/>
    </source>
</evidence>
<evidence type="ECO:0000256" key="5">
    <source>
        <dbReference type="ARBA" id="ARBA00022857"/>
    </source>
</evidence>
<evidence type="ECO:0000256" key="3">
    <source>
        <dbReference type="ARBA" id="ARBA00022643"/>
    </source>
</evidence>
<evidence type="ECO:0000256" key="7">
    <source>
        <dbReference type="PIRNR" id="PIRNR006621"/>
    </source>
</evidence>
<dbReference type="EC" id="1.3.1.-" evidence="7"/>
<comment type="function">
    <text evidence="7">Catalyzes the synthesis of 5,6-dihydrouridine (D), a modified base found in the D-loop of most tRNAs, via the reduction of the C5-C6 double bond in target uridines.</text>
</comment>
<comment type="similarity">
    <text evidence="7">Belongs to the dus family.</text>
</comment>
<evidence type="ECO:0000256" key="6">
    <source>
        <dbReference type="ARBA" id="ARBA00023002"/>
    </source>
</evidence>
<dbReference type="InterPro" id="IPR013785">
    <property type="entry name" value="Aldolase_TIM"/>
</dbReference>
<keyword evidence="5" id="KW-0521">NADP</keyword>
<dbReference type="Proteomes" id="UP000190852">
    <property type="component" value="Unassembled WGS sequence"/>
</dbReference>
<dbReference type="EMBL" id="FUYQ01000009">
    <property type="protein sequence ID" value="SKB52306.1"/>
    <property type="molecule type" value="Genomic_DNA"/>
</dbReference>
<dbReference type="SUPFAM" id="SSF51395">
    <property type="entry name" value="FMN-linked oxidoreductases"/>
    <property type="match status" value="1"/>
</dbReference>
<dbReference type="PROSITE" id="PS01136">
    <property type="entry name" value="UPF0034"/>
    <property type="match status" value="1"/>
</dbReference>
<dbReference type="InterPro" id="IPR018517">
    <property type="entry name" value="tRNA_hU_synthase_CS"/>
</dbReference>
<evidence type="ECO:0000259" key="10">
    <source>
        <dbReference type="Pfam" id="PF01207"/>
    </source>
</evidence>
<dbReference type="CDD" id="cd02801">
    <property type="entry name" value="DUS_like_FMN"/>
    <property type="match status" value="1"/>
</dbReference>
<evidence type="ECO:0000256" key="2">
    <source>
        <dbReference type="ARBA" id="ARBA00022630"/>
    </source>
</evidence>
<feature type="binding site" evidence="9">
    <location>
        <begin position="220"/>
        <end position="221"/>
    </location>
    <ligand>
        <name>FMN</name>
        <dbReference type="ChEBI" id="CHEBI:58210"/>
    </ligand>
</feature>
<accession>A0A1T5BYV1</accession>
<evidence type="ECO:0000256" key="4">
    <source>
        <dbReference type="ARBA" id="ARBA00022694"/>
    </source>
</evidence>
<keyword evidence="4 7" id="KW-0819">tRNA processing</keyword>
<keyword evidence="12" id="KW-1185">Reference proteome</keyword>
<protein>
    <recommendedName>
        <fullName evidence="7">tRNA-dihydrouridine synthase</fullName>
        <ecNumber evidence="7">1.3.1.-</ecNumber>
    </recommendedName>
</protein>
<dbReference type="PIRSF" id="PIRSF006621">
    <property type="entry name" value="Dus"/>
    <property type="match status" value="1"/>
</dbReference>
<dbReference type="PANTHER" id="PTHR45846">
    <property type="entry name" value="TRNA-DIHYDROURIDINE(47) SYNTHASE [NAD(P)(+)]-LIKE"/>
    <property type="match status" value="1"/>
</dbReference>
<feature type="binding site" evidence="9">
    <location>
        <position position="135"/>
    </location>
    <ligand>
        <name>FMN</name>
        <dbReference type="ChEBI" id="CHEBI:58210"/>
    </ligand>
</feature>
<dbReference type="RefSeq" id="WP_079683148.1">
    <property type="nucleotide sequence ID" value="NZ_FUYQ01000009.1"/>
</dbReference>
<feature type="binding site" evidence="9">
    <location>
        <position position="66"/>
    </location>
    <ligand>
        <name>FMN</name>
        <dbReference type="ChEBI" id="CHEBI:58210"/>
    </ligand>
</feature>
<keyword evidence="9" id="KW-0547">Nucleotide-binding</keyword>
<dbReference type="GO" id="GO:0003723">
    <property type="term" value="F:RNA binding"/>
    <property type="evidence" value="ECO:0007669"/>
    <property type="project" value="TreeGrafter"/>
</dbReference>
<proteinExistence type="inferred from homology"/>
<reference evidence="12" key="1">
    <citation type="submission" date="2017-02" db="EMBL/GenBank/DDBJ databases">
        <authorList>
            <person name="Varghese N."/>
            <person name="Submissions S."/>
        </authorList>
    </citation>
    <scope>NUCLEOTIDE SEQUENCE [LARGE SCALE GENOMIC DNA]</scope>
    <source>
        <strain evidence="12">DSM 24967</strain>
    </source>
</reference>
<dbReference type="GO" id="GO:0050660">
    <property type="term" value="F:flavin adenine dinucleotide binding"/>
    <property type="evidence" value="ECO:0007669"/>
    <property type="project" value="InterPro"/>
</dbReference>
<dbReference type="InterPro" id="IPR001269">
    <property type="entry name" value="DUS_fam"/>
</dbReference>
<evidence type="ECO:0000313" key="12">
    <source>
        <dbReference type="Proteomes" id="UP000190852"/>
    </source>
</evidence>
<feature type="domain" description="DUS-like FMN-binding" evidence="10">
    <location>
        <begin position="8"/>
        <end position="264"/>
    </location>
</feature>
<keyword evidence="2 7" id="KW-0285">Flavoprotein</keyword>
<dbReference type="AlphaFoldDB" id="A0A1T5BYV1"/>